<dbReference type="OrthoDB" id="5282002at2759"/>
<organism evidence="3">
    <name type="scientific">Harpegnathos saltator</name>
    <name type="common">Jerdon's jumping ant</name>
    <dbReference type="NCBI Taxonomy" id="610380"/>
    <lineage>
        <taxon>Eukaryota</taxon>
        <taxon>Metazoa</taxon>
        <taxon>Ecdysozoa</taxon>
        <taxon>Arthropoda</taxon>
        <taxon>Hexapoda</taxon>
        <taxon>Insecta</taxon>
        <taxon>Pterygota</taxon>
        <taxon>Neoptera</taxon>
        <taxon>Endopterygota</taxon>
        <taxon>Hymenoptera</taxon>
        <taxon>Apocrita</taxon>
        <taxon>Aculeata</taxon>
        <taxon>Formicoidea</taxon>
        <taxon>Formicidae</taxon>
        <taxon>Ponerinae</taxon>
        <taxon>Ponerini</taxon>
        <taxon>Harpegnathos</taxon>
    </lineage>
</organism>
<gene>
    <name evidence="2" type="ORF">EAI_00217</name>
</gene>
<dbReference type="PANTHER" id="PTHR28069">
    <property type="entry name" value="GH20023P"/>
    <property type="match status" value="1"/>
</dbReference>
<dbReference type="Proteomes" id="UP000008237">
    <property type="component" value="Unassembled WGS sequence"/>
</dbReference>
<protein>
    <recommendedName>
        <fullName evidence="1">Mitochondrial splicing suppressor 51-like C-terminal domain-containing protein</fullName>
    </recommendedName>
</protein>
<reference evidence="2 3" key="1">
    <citation type="journal article" date="2010" name="Science">
        <title>Genomic comparison of the ants Camponotus floridanus and Harpegnathos saltator.</title>
        <authorList>
            <person name="Bonasio R."/>
            <person name="Zhang G."/>
            <person name="Ye C."/>
            <person name="Mutti N.S."/>
            <person name="Fang X."/>
            <person name="Qin N."/>
            <person name="Donahue G."/>
            <person name="Yang P."/>
            <person name="Li Q."/>
            <person name="Li C."/>
            <person name="Zhang P."/>
            <person name="Huang Z."/>
            <person name="Berger S.L."/>
            <person name="Reinberg D."/>
            <person name="Wang J."/>
            <person name="Liebig J."/>
        </authorList>
    </citation>
    <scope>NUCLEOTIDE SEQUENCE [LARGE SCALE GENOMIC DNA]</scope>
    <source>
        <strain evidence="2 3">R22 G/1</strain>
    </source>
</reference>
<dbReference type="PROSITE" id="PS51257">
    <property type="entry name" value="PROKAR_LIPOPROTEIN"/>
    <property type="match status" value="1"/>
</dbReference>
<dbReference type="PANTHER" id="PTHR28069:SF2">
    <property type="entry name" value="GH20023P"/>
    <property type="match status" value="1"/>
</dbReference>
<feature type="domain" description="Mitochondrial splicing suppressor 51-like C-terminal" evidence="1">
    <location>
        <begin position="112"/>
        <end position="285"/>
    </location>
</feature>
<dbReference type="InParanoid" id="E2BP92"/>
<evidence type="ECO:0000259" key="1">
    <source>
        <dbReference type="Pfam" id="PF20179"/>
    </source>
</evidence>
<dbReference type="Pfam" id="PF20179">
    <property type="entry name" value="MSS51_C"/>
    <property type="match status" value="1"/>
</dbReference>
<keyword evidence="3" id="KW-1185">Reference proteome</keyword>
<accession>E2BP92</accession>
<name>E2BP92_HARSA</name>
<dbReference type="InterPro" id="IPR046824">
    <property type="entry name" value="Mss51-like_C"/>
</dbReference>
<dbReference type="AlphaFoldDB" id="E2BP92"/>
<proteinExistence type="predicted"/>
<evidence type="ECO:0000313" key="2">
    <source>
        <dbReference type="EMBL" id="EFN82512.1"/>
    </source>
</evidence>
<dbReference type="STRING" id="610380.E2BP92"/>
<dbReference type="EMBL" id="GL449553">
    <property type="protein sequence ID" value="EFN82512.1"/>
    <property type="molecule type" value="Genomic_DNA"/>
</dbReference>
<sequence>MFIYARSCFICHQQTGLYSCKKCLSIDYCLEHKEEFEDLHHNICDILILWLNLQLSNVQYESKASLSLKFMKFPDDDGSFNDMAKFIEEYVQNKKGVWYALDYIYTDYVSEPLSVYYGMYYAGLFDLLNRPIYTIHIVQADSIEKNGLPAWEILLHLFPNIEVLIVVLVGKTLQFEFGMQDICPHCIYNGKKFIYECCSMIYSDYMINPMYRTANLIIGFQIILKSALYSCIKTMQSQDCPVLFTTMSEDIALGEAAAIQNMLGIDVWPVIGIKNKFVSLRPHRTIKYIYYRNVFLIVYKTLKNASSAIQSNSTICI</sequence>
<evidence type="ECO:0000313" key="3">
    <source>
        <dbReference type="Proteomes" id="UP000008237"/>
    </source>
</evidence>